<feature type="domain" description="SGNH hydrolase-type esterase" evidence="1">
    <location>
        <begin position="7"/>
        <end position="196"/>
    </location>
</feature>
<dbReference type="Gene3D" id="3.40.50.1110">
    <property type="entry name" value="SGNH hydrolase"/>
    <property type="match status" value="1"/>
</dbReference>
<dbReference type="OrthoDB" id="164654at2"/>
<dbReference type="InterPro" id="IPR036514">
    <property type="entry name" value="SGNH_hydro_sf"/>
</dbReference>
<dbReference type="RefSeq" id="WP_006780090.1">
    <property type="nucleotide sequence ID" value="NZ_CP040506.1"/>
</dbReference>
<evidence type="ECO:0000259" key="1">
    <source>
        <dbReference type="Pfam" id="PF13472"/>
    </source>
</evidence>
<dbReference type="Pfam" id="PF13472">
    <property type="entry name" value="Lipase_GDSL_2"/>
    <property type="match status" value="1"/>
</dbReference>
<proteinExistence type="predicted"/>
<dbReference type="SUPFAM" id="SSF52266">
    <property type="entry name" value="SGNH hydrolase"/>
    <property type="match status" value="1"/>
</dbReference>
<protein>
    <recommendedName>
        <fullName evidence="1">SGNH hydrolase-type esterase domain-containing protein</fullName>
    </recommendedName>
</protein>
<dbReference type="PANTHER" id="PTHR30383">
    <property type="entry name" value="THIOESTERASE 1/PROTEASE 1/LYSOPHOSPHOLIPASE L1"/>
    <property type="match status" value="1"/>
</dbReference>
<dbReference type="Proteomes" id="UP000005384">
    <property type="component" value="Unassembled WGS sequence"/>
</dbReference>
<sequence>MKRRILCIGDSNTWGYNPEDGSRYEEQERWTGILAEKLGDSWTVIEEGMNGRTTAFDDRIEPGVCGLDYLYPCLISQFPLDGIVIMLGTNDVKDRYGVNAVEIGYGLDEIMIRLKSACERKGQTPEILILSPAHLLWKDDWVEFSERSVEKIGMLAGEYQAVAKQYGVGFLDAGVVVGEDGIGCDGIHFSETGHERLAAEVFRYFERRMPGLGACERKDS</sequence>
<dbReference type="PATRIC" id="fig|742737.3.peg.2133"/>
<accession>G5IF33</accession>
<evidence type="ECO:0000313" key="3">
    <source>
        <dbReference type="Proteomes" id="UP000005384"/>
    </source>
</evidence>
<dbReference type="InterPro" id="IPR051532">
    <property type="entry name" value="Ester_Hydrolysis_Enzymes"/>
</dbReference>
<dbReference type="InterPro" id="IPR013830">
    <property type="entry name" value="SGNH_hydro"/>
</dbReference>
<dbReference type="PANTHER" id="PTHR30383:SF29">
    <property type="entry name" value="SGNH HYDROLASE-TYPE ESTERASE DOMAIN-CONTAINING PROTEIN"/>
    <property type="match status" value="1"/>
</dbReference>
<dbReference type="HOGENOM" id="CLU_088167_0_0_9"/>
<name>G5IF33_9FIRM</name>
<dbReference type="AlphaFoldDB" id="G5IF33"/>
<reference evidence="2 3" key="1">
    <citation type="submission" date="2011-08" db="EMBL/GenBank/DDBJ databases">
        <title>The Genome Sequence of Clostridium hathewayi WAL-18680.</title>
        <authorList>
            <consortium name="The Broad Institute Genome Sequencing Platform"/>
            <person name="Earl A."/>
            <person name="Ward D."/>
            <person name="Feldgarden M."/>
            <person name="Gevers D."/>
            <person name="Finegold S.M."/>
            <person name="Summanen P.H."/>
            <person name="Molitoris D.R."/>
            <person name="Song M."/>
            <person name="Daigneault M."/>
            <person name="Allen-Vercoe E."/>
            <person name="Young S.K."/>
            <person name="Zeng Q."/>
            <person name="Gargeya S."/>
            <person name="Fitzgerald M."/>
            <person name="Haas B."/>
            <person name="Abouelleil A."/>
            <person name="Alvarado L."/>
            <person name="Arachchi H.M."/>
            <person name="Berlin A."/>
            <person name="Brown A."/>
            <person name="Chapman S.B."/>
            <person name="Chen Z."/>
            <person name="Dunbar C."/>
            <person name="Freedman E."/>
            <person name="Gearin G."/>
            <person name="Gellesch M."/>
            <person name="Goldberg J."/>
            <person name="Griggs A."/>
            <person name="Gujja S."/>
            <person name="Heiman D."/>
            <person name="Howarth C."/>
            <person name="Larson L."/>
            <person name="Lui A."/>
            <person name="MacDonald P.J.P."/>
            <person name="Montmayeur A."/>
            <person name="Murphy C."/>
            <person name="Neiman D."/>
            <person name="Pearson M."/>
            <person name="Priest M."/>
            <person name="Roberts A."/>
            <person name="Saif S."/>
            <person name="Shea T."/>
            <person name="Shenoy N."/>
            <person name="Sisk P."/>
            <person name="Stolte C."/>
            <person name="Sykes S."/>
            <person name="Wortman J."/>
            <person name="Nusbaum C."/>
            <person name="Birren B."/>
        </authorList>
    </citation>
    <scope>NUCLEOTIDE SEQUENCE [LARGE SCALE GENOMIC DNA]</scope>
    <source>
        <strain evidence="2 3">WAL-18680</strain>
    </source>
</reference>
<gene>
    <name evidence="2" type="ORF">HMPREF9473_02110</name>
</gene>
<dbReference type="EMBL" id="ADLN01000042">
    <property type="protein sequence ID" value="EHI59910.1"/>
    <property type="molecule type" value="Genomic_DNA"/>
</dbReference>
<keyword evidence="3" id="KW-1185">Reference proteome</keyword>
<evidence type="ECO:0000313" key="2">
    <source>
        <dbReference type="EMBL" id="EHI59910.1"/>
    </source>
</evidence>
<organism evidence="2 3">
    <name type="scientific">Hungatella hathewayi WAL-18680</name>
    <dbReference type="NCBI Taxonomy" id="742737"/>
    <lineage>
        <taxon>Bacteria</taxon>
        <taxon>Bacillati</taxon>
        <taxon>Bacillota</taxon>
        <taxon>Clostridia</taxon>
        <taxon>Lachnospirales</taxon>
        <taxon>Lachnospiraceae</taxon>
        <taxon>Hungatella</taxon>
    </lineage>
</organism>
<comment type="caution">
    <text evidence="2">The sequence shown here is derived from an EMBL/GenBank/DDBJ whole genome shotgun (WGS) entry which is preliminary data.</text>
</comment>